<dbReference type="Pfam" id="PF01381">
    <property type="entry name" value="HTH_3"/>
    <property type="match status" value="1"/>
</dbReference>
<feature type="domain" description="HTH cro/C1-type" evidence="1">
    <location>
        <begin position="22"/>
        <end position="72"/>
    </location>
</feature>
<sequence>MPRTAPPDDVDAFVGARIGLRRTALGLSQSALALRVGVSFQQVQKYETGQNRISASRLHRVATVLGTSVEAFFPPVETAEADSGHSLQALRFITATSDGRTTAAAFPRIADRSVRQALARIVSALAGDR</sequence>
<comment type="caution">
    <text evidence="2">The sequence shown here is derived from an EMBL/GenBank/DDBJ whole genome shotgun (WGS) entry which is preliminary data.</text>
</comment>
<dbReference type="PROSITE" id="PS50943">
    <property type="entry name" value="HTH_CROC1"/>
    <property type="match status" value="1"/>
</dbReference>
<gene>
    <name evidence="2" type="ORF">GGR12_000307</name>
</gene>
<organism evidence="2 3">
    <name type="scientific">Brevundimonas lenta</name>
    <dbReference type="NCBI Taxonomy" id="424796"/>
    <lineage>
        <taxon>Bacteria</taxon>
        <taxon>Pseudomonadati</taxon>
        <taxon>Pseudomonadota</taxon>
        <taxon>Alphaproteobacteria</taxon>
        <taxon>Caulobacterales</taxon>
        <taxon>Caulobacteraceae</taxon>
        <taxon>Brevundimonas</taxon>
    </lineage>
</organism>
<proteinExistence type="predicted"/>
<accession>A0A7W6NN68</accession>
<dbReference type="RefSeq" id="WP_183202170.1">
    <property type="nucleotide sequence ID" value="NZ_BAAAER010000002.1"/>
</dbReference>
<dbReference type="GO" id="GO:0003677">
    <property type="term" value="F:DNA binding"/>
    <property type="evidence" value="ECO:0007669"/>
    <property type="project" value="InterPro"/>
</dbReference>
<dbReference type="SUPFAM" id="SSF47413">
    <property type="entry name" value="lambda repressor-like DNA-binding domains"/>
    <property type="match status" value="1"/>
</dbReference>
<dbReference type="InterPro" id="IPR001387">
    <property type="entry name" value="Cro/C1-type_HTH"/>
</dbReference>
<evidence type="ECO:0000259" key="1">
    <source>
        <dbReference type="PROSITE" id="PS50943"/>
    </source>
</evidence>
<keyword evidence="3" id="KW-1185">Reference proteome</keyword>
<evidence type="ECO:0000313" key="3">
    <source>
        <dbReference type="Proteomes" id="UP000529946"/>
    </source>
</evidence>
<dbReference type="CDD" id="cd00093">
    <property type="entry name" value="HTH_XRE"/>
    <property type="match status" value="1"/>
</dbReference>
<dbReference type="InterPro" id="IPR010982">
    <property type="entry name" value="Lambda_DNA-bd_dom_sf"/>
</dbReference>
<name>A0A7W6NN68_9CAUL</name>
<dbReference type="EMBL" id="JACIDM010000001">
    <property type="protein sequence ID" value="MBB4081468.1"/>
    <property type="molecule type" value="Genomic_DNA"/>
</dbReference>
<dbReference type="AlphaFoldDB" id="A0A7W6NN68"/>
<evidence type="ECO:0000313" key="2">
    <source>
        <dbReference type="EMBL" id="MBB4081468.1"/>
    </source>
</evidence>
<reference evidence="2 3" key="1">
    <citation type="submission" date="2020-08" db="EMBL/GenBank/DDBJ databases">
        <title>Genomic Encyclopedia of Type Strains, Phase IV (KMG-IV): sequencing the most valuable type-strain genomes for metagenomic binning, comparative biology and taxonomic classification.</title>
        <authorList>
            <person name="Goeker M."/>
        </authorList>
    </citation>
    <scope>NUCLEOTIDE SEQUENCE [LARGE SCALE GENOMIC DNA]</scope>
    <source>
        <strain evidence="2 3">DSM 23960</strain>
    </source>
</reference>
<dbReference type="SMART" id="SM00530">
    <property type="entry name" value="HTH_XRE"/>
    <property type="match status" value="1"/>
</dbReference>
<dbReference type="Proteomes" id="UP000529946">
    <property type="component" value="Unassembled WGS sequence"/>
</dbReference>
<dbReference type="Gene3D" id="1.10.260.40">
    <property type="entry name" value="lambda repressor-like DNA-binding domains"/>
    <property type="match status" value="1"/>
</dbReference>
<protein>
    <submittedName>
        <fullName evidence="2">Transcriptional regulator with XRE-family HTH domain</fullName>
    </submittedName>
</protein>